<dbReference type="AlphaFoldDB" id="A0A6P2CVC3"/>
<feature type="signal peptide" evidence="2">
    <location>
        <begin position="1"/>
        <end position="24"/>
    </location>
</feature>
<evidence type="ECO:0000256" key="1">
    <source>
        <dbReference type="SAM" id="Phobius"/>
    </source>
</evidence>
<keyword evidence="1" id="KW-1133">Transmembrane helix</keyword>
<accession>A0A6P2CVC3</accession>
<evidence type="ECO:0000313" key="3">
    <source>
        <dbReference type="EMBL" id="VTR91052.1"/>
    </source>
</evidence>
<dbReference type="Proteomes" id="UP000464178">
    <property type="component" value="Chromosome"/>
</dbReference>
<dbReference type="EMBL" id="LR593886">
    <property type="protein sequence ID" value="VTR91052.1"/>
    <property type="molecule type" value="Genomic_DNA"/>
</dbReference>
<keyword evidence="1" id="KW-0472">Membrane</keyword>
<sequence length="382" mass="42559">MSRKITQRGAAAVCFVLVVCVAAAKGEPQPAVSVEQVRAVWTQREAKVATARFEWDKRETLAKGAHNGIALARKDNRPHPPSDLVIDGKCVLCIEGGMLRYEYEGAVWSIKDYAAIPVKRIATYDGKVYKEVVSNTPHVPYPTAAIVPHATGSEFNDFAIRPLWLAVRGNQSIEKGYPLPLYETSGQVLQVATRPCLEFVKKDRGGEQVMQLFLDRDRDFLPVRYTEINNKSILVRKLEVEYQPHAEIEWVPKRWEFVSRFQTGAPSLSVACKLTSFVCNPSFPEGTFDAAIPPKSHVTDLTTGKERQYVIQPDGQKGKAVEVDRKPPSYEELAAAGPEVSTPRALWVVVAIVVGVTLIAFLVLWFQWRGGSHAHPRPQQES</sequence>
<name>A0A6P2CVC3_9BACT</name>
<dbReference type="KEGG" id="gms:SOIL9_66620"/>
<dbReference type="RefSeq" id="WP_162666106.1">
    <property type="nucleotide sequence ID" value="NZ_LR593886.1"/>
</dbReference>
<feature type="chain" id="PRO_5026694305" evidence="2">
    <location>
        <begin position="25"/>
        <end position="382"/>
    </location>
</feature>
<proteinExistence type="predicted"/>
<feature type="transmembrane region" description="Helical" evidence="1">
    <location>
        <begin position="345"/>
        <end position="366"/>
    </location>
</feature>
<reference evidence="3 4" key="1">
    <citation type="submission" date="2019-05" db="EMBL/GenBank/DDBJ databases">
        <authorList>
            <consortium name="Science for Life Laboratories"/>
        </authorList>
    </citation>
    <scope>NUCLEOTIDE SEQUENCE [LARGE SCALE GENOMIC DNA]</scope>
    <source>
        <strain evidence="3">Soil9</strain>
    </source>
</reference>
<keyword evidence="2" id="KW-0732">Signal</keyword>
<keyword evidence="4" id="KW-1185">Reference proteome</keyword>
<protein>
    <submittedName>
        <fullName evidence="3">Uncharacterized protein</fullName>
    </submittedName>
</protein>
<evidence type="ECO:0000313" key="4">
    <source>
        <dbReference type="Proteomes" id="UP000464178"/>
    </source>
</evidence>
<gene>
    <name evidence="3" type="ORF">SOIL9_66620</name>
</gene>
<organism evidence="3 4">
    <name type="scientific">Gemmata massiliana</name>
    <dbReference type="NCBI Taxonomy" id="1210884"/>
    <lineage>
        <taxon>Bacteria</taxon>
        <taxon>Pseudomonadati</taxon>
        <taxon>Planctomycetota</taxon>
        <taxon>Planctomycetia</taxon>
        <taxon>Gemmatales</taxon>
        <taxon>Gemmataceae</taxon>
        <taxon>Gemmata</taxon>
    </lineage>
</organism>
<keyword evidence="1" id="KW-0812">Transmembrane</keyword>
<evidence type="ECO:0000256" key="2">
    <source>
        <dbReference type="SAM" id="SignalP"/>
    </source>
</evidence>